<keyword evidence="1" id="KW-0812">Transmembrane</keyword>
<keyword evidence="4" id="KW-1185">Reference proteome</keyword>
<dbReference type="Proteomes" id="UP000039865">
    <property type="component" value="Unassembled WGS sequence"/>
</dbReference>
<dbReference type="PROSITE" id="PS50192">
    <property type="entry name" value="T_SNARE"/>
    <property type="match status" value="1"/>
</dbReference>
<keyword evidence="1" id="KW-0472">Membrane</keyword>
<dbReference type="SUPFAM" id="SSF58038">
    <property type="entry name" value="SNARE fusion complex"/>
    <property type="match status" value="1"/>
</dbReference>
<organism evidence="3 4">
    <name type="scientific">Stylonychia lemnae</name>
    <name type="common">Ciliate</name>
    <dbReference type="NCBI Taxonomy" id="5949"/>
    <lineage>
        <taxon>Eukaryota</taxon>
        <taxon>Sar</taxon>
        <taxon>Alveolata</taxon>
        <taxon>Ciliophora</taxon>
        <taxon>Intramacronucleata</taxon>
        <taxon>Spirotrichea</taxon>
        <taxon>Stichotrichia</taxon>
        <taxon>Sporadotrichida</taxon>
        <taxon>Oxytrichidae</taxon>
        <taxon>Stylonychinae</taxon>
        <taxon>Stylonychia</taxon>
    </lineage>
</organism>
<evidence type="ECO:0000256" key="1">
    <source>
        <dbReference type="SAM" id="Phobius"/>
    </source>
</evidence>
<dbReference type="InterPro" id="IPR000727">
    <property type="entry name" value="T_SNARE_dom"/>
</dbReference>
<dbReference type="Gene3D" id="1.20.5.110">
    <property type="match status" value="1"/>
</dbReference>
<dbReference type="InParanoid" id="A0A078AHW7"/>
<accession>A0A078AHW7</accession>
<dbReference type="AlphaFoldDB" id="A0A078AHW7"/>
<protein>
    <submittedName>
        <fullName evidence="3">Vesicle transport v-snare protein vti1</fullName>
    </submittedName>
</protein>
<proteinExistence type="predicted"/>
<feature type="transmembrane region" description="Helical" evidence="1">
    <location>
        <begin position="112"/>
        <end position="131"/>
    </location>
</feature>
<evidence type="ECO:0000259" key="2">
    <source>
        <dbReference type="PROSITE" id="PS50192"/>
    </source>
</evidence>
<evidence type="ECO:0000313" key="3">
    <source>
        <dbReference type="EMBL" id="CDW81501.1"/>
    </source>
</evidence>
<sequence>MDQELFSIDGNLRVQFEQKIKTYKNDLDEAKRVFFKYQDRYIVQKNKETMMDNGIKVGYDMENIAVDIKTNLKAQSDKMHKIDQRMDHMNQDMTVSDRLMLDIKKGRRVNKLILYGVVSLICLSVLVIVALRVL</sequence>
<keyword evidence="1" id="KW-1133">Transmembrane helix</keyword>
<gene>
    <name evidence="3" type="primary">Contig9440.g10101</name>
    <name evidence="3" type="ORF">STYLEM_10519</name>
</gene>
<feature type="domain" description="T-SNARE coiled-coil homology" evidence="2">
    <location>
        <begin position="60"/>
        <end position="103"/>
    </location>
</feature>
<dbReference type="EMBL" id="CCKQ01010008">
    <property type="protein sequence ID" value="CDW81501.1"/>
    <property type="molecule type" value="Genomic_DNA"/>
</dbReference>
<name>A0A078AHW7_STYLE</name>
<reference evidence="3 4" key="1">
    <citation type="submission" date="2014-06" db="EMBL/GenBank/DDBJ databases">
        <authorList>
            <person name="Swart Estienne"/>
        </authorList>
    </citation>
    <scope>NUCLEOTIDE SEQUENCE [LARGE SCALE GENOMIC DNA]</scope>
    <source>
        <strain evidence="3 4">130c</strain>
    </source>
</reference>
<evidence type="ECO:0000313" key="4">
    <source>
        <dbReference type="Proteomes" id="UP000039865"/>
    </source>
</evidence>